<evidence type="ECO:0000313" key="3">
    <source>
        <dbReference type="EMBL" id="CAF24279.1"/>
    </source>
</evidence>
<sequence>MKMLSKTVLTSILSTLVAANVMAQCSSSGYPWSSHKRCYGSSQQQRESYHAPMDQNCLKGYPWGSYKRSHGSPQQQGPYNAPNDQGDYYQYYNGNAYYHDFDGHGVHKYPTYGDHPEFNPGYDRPIDRNYQGFNENHGHQNSTDQAIAFEDLQGNYNPDDLNKNNPSYSQTNEVNQNINSSTQKAH</sequence>
<feature type="chain" id="PRO_5004277310" evidence="2">
    <location>
        <begin position="24"/>
        <end position="186"/>
    </location>
</feature>
<dbReference type="AlphaFoldDB" id="Q6MAX0"/>
<reference evidence="3 4" key="1">
    <citation type="journal article" date="2004" name="Science">
        <title>Illuminating the evolutionary history of chlamydiae.</title>
        <authorList>
            <person name="Horn M."/>
            <person name="Collingro A."/>
            <person name="Schmitz-Esser S."/>
            <person name="Beier C.L."/>
            <person name="Purkhold U."/>
            <person name="Fartmann B."/>
            <person name="Brandt P."/>
            <person name="Nyakatura G.J."/>
            <person name="Droege M."/>
            <person name="Frishman D."/>
            <person name="Rattei T."/>
            <person name="Mewes H."/>
            <person name="Wagner M."/>
        </authorList>
    </citation>
    <scope>NUCLEOTIDE SEQUENCE [LARGE SCALE GENOMIC DNA]</scope>
    <source>
        <strain evidence="3 4">UWE25</strain>
    </source>
</reference>
<keyword evidence="2" id="KW-0732">Signal</keyword>
<dbReference type="Proteomes" id="UP000000529">
    <property type="component" value="Chromosome"/>
</dbReference>
<accession>Q6MAX0</accession>
<name>Q6MAX0_PARUW</name>
<dbReference type="STRING" id="264201.pc1555"/>
<feature type="compositionally biased region" description="Polar residues" evidence="1">
    <location>
        <begin position="131"/>
        <end position="140"/>
    </location>
</feature>
<keyword evidence="4" id="KW-1185">Reference proteome</keyword>
<protein>
    <submittedName>
        <fullName evidence="3">Uncharacterized protein</fullName>
    </submittedName>
</protein>
<dbReference type="RefSeq" id="WP_011176101.1">
    <property type="nucleotide sequence ID" value="NC_005861.2"/>
</dbReference>
<dbReference type="HOGENOM" id="CLU_1453144_0_0_0"/>
<evidence type="ECO:0000256" key="2">
    <source>
        <dbReference type="SAM" id="SignalP"/>
    </source>
</evidence>
<feature type="signal peptide" evidence="2">
    <location>
        <begin position="1"/>
        <end position="23"/>
    </location>
</feature>
<feature type="compositionally biased region" description="Polar residues" evidence="1">
    <location>
        <begin position="163"/>
        <end position="186"/>
    </location>
</feature>
<dbReference type="KEGG" id="pcu:PC_RS07450"/>
<evidence type="ECO:0000313" key="4">
    <source>
        <dbReference type="Proteomes" id="UP000000529"/>
    </source>
</evidence>
<feature type="region of interest" description="Disordered" evidence="1">
    <location>
        <begin position="153"/>
        <end position="186"/>
    </location>
</feature>
<gene>
    <name evidence="3" type="ORF">PC_RS07450</name>
</gene>
<dbReference type="EMBL" id="BX908798">
    <property type="protein sequence ID" value="CAF24279.1"/>
    <property type="molecule type" value="Genomic_DNA"/>
</dbReference>
<feature type="region of interest" description="Disordered" evidence="1">
    <location>
        <begin position="116"/>
        <end position="140"/>
    </location>
</feature>
<evidence type="ECO:0000256" key="1">
    <source>
        <dbReference type="SAM" id="MobiDB-lite"/>
    </source>
</evidence>
<proteinExistence type="predicted"/>
<feature type="region of interest" description="Disordered" evidence="1">
    <location>
        <begin position="67"/>
        <end position="86"/>
    </location>
</feature>
<organism evidence="3 4">
    <name type="scientific">Protochlamydia amoebophila (strain UWE25)</name>
    <dbReference type="NCBI Taxonomy" id="264201"/>
    <lineage>
        <taxon>Bacteria</taxon>
        <taxon>Pseudomonadati</taxon>
        <taxon>Chlamydiota</taxon>
        <taxon>Chlamydiia</taxon>
        <taxon>Parachlamydiales</taxon>
        <taxon>Parachlamydiaceae</taxon>
        <taxon>Candidatus Protochlamydia</taxon>
    </lineage>
</organism>
<dbReference type="eggNOG" id="ENOG502ZP4T">
    <property type="taxonomic scope" value="Bacteria"/>
</dbReference>